<organism evidence="5 6">
    <name type="scientific">Eucalyptus globulus</name>
    <name type="common">Tasmanian blue gum</name>
    <dbReference type="NCBI Taxonomy" id="34317"/>
    <lineage>
        <taxon>Eukaryota</taxon>
        <taxon>Viridiplantae</taxon>
        <taxon>Streptophyta</taxon>
        <taxon>Embryophyta</taxon>
        <taxon>Tracheophyta</taxon>
        <taxon>Spermatophyta</taxon>
        <taxon>Magnoliopsida</taxon>
        <taxon>eudicotyledons</taxon>
        <taxon>Gunneridae</taxon>
        <taxon>Pentapetalae</taxon>
        <taxon>rosids</taxon>
        <taxon>malvids</taxon>
        <taxon>Myrtales</taxon>
        <taxon>Myrtaceae</taxon>
        <taxon>Myrtoideae</taxon>
        <taxon>Eucalypteae</taxon>
        <taxon>Eucalyptus</taxon>
    </lineage>
</organism>
<comment type="subcellular location">
    <subcellularLocation>
        <location evidence="1 3">Nucleus</location>
    </subcellularLocation>
</comment>
<evidence type="ECO:0000259" key="4">
    <source>
        <dbReference type="PROSITE" id="PS51017"/>
    </source>
</evidence>
<dbReference type="AlphaFoldDB" id="A0ABD3K6U0"/>
<name>A0ABD3K6U0_EUCGL</name>
<dbReference type="InterPro" id="IPR045281">
    <property type="entry name" value="CONSTANS-like"/>
</dbReference>
<dbReference type="Proteomes" id="UP001634007">
    <property type="component" value="Unassembled WGS sequence"/>
</dbReference>
<sequence>MASIPQSYSHFSTFVDDDLYAQESLAQVVEAGRIVGGPLWGAEELLPPSGMLSSQQYQKAVSSVPTFPTCAAGFHEEKIMPAFPGAVINYGSSCGVVDKPQSFGSLLSCDDQSYVCELLGKEARPFMSGDFKPIYRAAGDHCKWNMKLQEEPSPEECNLKVGRYSVEERKHRILRYLKKRNKRNFNKTIKYACRKSLADRRVRVRGRFARNSDSCAEEIAAAKKNEYPQLEKDLFFGDDVQMKQDEEDEWVQEALADLLYLPYTSAGDRYLGAYENML</sequence>
<comment type="caution">
    <text evidence="5">The sequence shown here is derived from an EMBL/GenBank/DDBJ whole genome shotgun (WGS) entry which is preliminary data.</text>
</comment>
<dbReference type="EMBL" id="JBJKBG010000006">
    <property type="protein sequence ID" value="KAL3734048.1"/>
    <property type="molecule type" value="Genomic_DNA"/>
</dbReference>
<gene>
    <name evidence="5" type="ORF">ACJRO7_023405</name>
</gene>
<reference evidence="5 6" key="1">
    <citation type="submission" date="2024-11" db="EMBL/GenBank/DDBJ databases">
        <title>Chromosome-level genome assembly of Eucalyptus globulus Labill. provides insights into its genome evolution.</title>
        <authorList>
            <person name="Li X."/>
        </authorList>
    </citation>
    <scope>NUCLEOTIDE SEQUENCE [LARGE SCALE GENOMIC DNA]</scope>
    <source>
        <strain evidence="5">CL2024</strain>
        <tissue evidence="5">Fresh tender leaves</tissue>
    </source>
</reference>
<keyword evidence="6" id="KW-1185">Reference proteome</keyword>
<evidence type="ECO:0000256" key="2">
    <source>
        <dbReference type="ARBA" id="ARBA00023242"/>
    </source>
</evidence>
<dbReference type="PANTHER" id="PTHR31319">
    <property type="entry name" value="ZINC FINGER PROTEIN CONSTANS-LIKE 4"/>
    <property type="match status" value="1"/>
</dbReference>
<feature type="domain" description="CCT" evidence="4">
    <location>
        <begin position="169"/>
        <end position="211"/>
    </location>
</feature>
<dbReference type="PANTHER" id="PTHR31319:SF110">
    <property type="entry name" value="CCT MOTIF FAMILY PROTEIN"/>
    <property type="match status" value="1"/>
</dbReference>
<evidence type="ECO:0000256" key="3">
    <source>
        <dbReference type="PROSITE-ProRule" id="PRU00357"/>
    </source>
</evidence>
<evidence type="ECO:0000313" key="5">
    <source>
        <dbReference type="EMBL" id="KAL3734048.1"/>
    </source>
</evidence>
<evidence type="ECO:0000256" key="1">
    <source>
        <dbReference type="ARBA" id="ARBA00004123"/>
    </source>
</evidence>
<accession>A0ABD3K6U0</accession>
<dbReference type="GO" id="GO:0005634">
    <property type="term" value="C:nucleus"/>
    <property type="evidence" value="ECO:0007669"/>
    <property type="project" value="UniProtKB-SubCell"/>
</dbReference>
<keyword evidence="2 3" id="KW-0539">Nucleus</keyword>
<evidence type="ECO:0000313" key="6">
    <source>
        <dbReference type="Proteomes" id="UP001634007"/>
    </source>
</evidence>
<dbReference type="Pfam" id="PF06203">
    <property type="entry name" value="CCT"/>
    <property type="match status" value="1"/>
</dbReference>
<protein>
    <recommendedName>
        <fullName evidence="4">CCT domain-containing protein</fullName>
    </recommendedName>
</protein>
<dbReference type="PROSITE" id="PS51017">
    <property type="entry name" value="CCT"/>
    <property type="match status" value="1"/>
</dbReference>
<dbReference type="InterPro" id="IPR010402">
    <property type="entry name" value="CCT_domain"/>
</dbReference>
<proteinExistence type="predicted"/>